<dbReference type="PANTHER" id="PTHR30204:SF58">
    <property type="entry name" value="HTH-TYPE TRANSCRIPTIONAL REGULATOR YFMP"/>
    <property type="match status" value="1"/>
</dbReference>
<keyword evidence="1" id="KW-0238">DNA-binding</keyword>
<dbReference type="EMBL" id="DSJL01000003">
    <property type="protein sequence ID" value="HEF64363.1"/>
    <property type="molecule type" value="Genomic_DNA"/>
</dbReference>
<evidence type="ECO:0000313" key="2">
    <source>
        <dbReference type="EMBL" id="HEF64363.1"/>
    </source>
</evidence>
<name>A0A7C2B5D0_THERO</name>
<evidence type="ECO:0000256" key="1">
    <source>
        <dbReference type="ARBA" id="ARBA00023125"/>
    </source>
</evidence>
<comment type="caution">
    <text evidence="2">The sequence shown here is derived from an EMBL/GenBank/DDBJ whole genome shotgun (WGS) entry which is preliminary data.</text>
</comment>
<dbReference type="PROSITE" id="PS00552">
    <property type="entry name" value="HTH_MERR_1"/>
    <property type="match status" value="1"/>
</dbReference>
<dbReference type="Pfam" id="PF13411">
    <property type="entry name" value="MerR_1"/>
    <property type="match status" value="1"/>
</dbReference>
<sequence>MRRSEPLYVISVAARLLELHPQTLRKYEREGFVTPSRTRGNLRLYSAEDLERLRQVKYLVEERGVNLAGVQLALALTEQLRRLRERCLAISEQYDRIFDSVVADIDMMLGMLGAPQEP</sequence>
<dbReference type="InterPro" id="IPR047057">
    <property type="entry name" value="MerR_fam"/>
</dbReference>
<dbReference type="GO" id="GO:0003700">
    <property type="term" value="F:DNA-binding transcription factor activity"/>
    <property type="evidence" value="ECO:0007669"/>
    <property type="project" value="InterPro"/>
</dbReference>
<dbReference type="InterPro" id="IPR009061">
    <property type="entry name" value="DNA-bd_dom_put_sf"/>
</dbReference>
<dbReference type="GO" id="GO:0003677">
    <property type="term" value="F:DNA binding"/>
    <property type="evidence" value="ECO:0007669"/>
    <property type="project" value="UniProtKB-KW"/>
</dbReference>
<dbReference type="SUPFAM" id="SSF46955">
    <property type="entry name" value="Putative DNA-binding domain"/>
    <property type="match status" value="1"/>
</dbReference>
<dbReference type="InterPro" id="IPR000551">
    <property type="entry name" value="MerR-type_HTH_dom"/>
</dbReference>
<dbReference type="Gene3D" id="1.10.1660.10">
    <property type="match status" value="1"/>
</dbReference>
<accession>A0A7C2B5D0</accession>
<dbReference type="SMART" id="SM00422">
    <property type="entry name" value="HTH_MERR"/>
    <property type="match status" value="1"/>
</dbReference>
<dbReference type="NCBIfam" id="NF047375">
    <property type="entry name" value="HeatShock_HspR"/>
    <property type="match status" value="1"/>
</dbReference>
<proteinExistence type="predicted"/>
<dbReference type="PROSITE" id="PS50937">
    <property type="entry name" value="HTH_MERR_2"/>
    <property type="match status" value="1"/>
</dbReference>
<organism evidence="2">
    <name type="scientific">Thermomicrobium roseum</name>
    <dbReference type="NCBI Taxonomy" id="500"/>
    <lineage>
        <taxon>Bacteria</taxon>
        <taxon>Pseudomonadati</taxon>
        <taxon>Thermomicrobiota</taxon>
        <taxon>Thermomicrobia</taxon>
        <taxon>Thermomicrobiales</taxon>
        <taxon>Thermomicrobiaceae</taxon>
        <taxon>Thermomicrobium</taxon>
    </lineage>
</organism>
<dbReference type="PANTHER" id="PTHR30204">
    <property type="entry name" value="REDOX-CYCLING DRUG-SENSING TRANSCRIPTIONAL ACTIVATOR SOXR"/>
    <property type="match status" value="1"/>
</dbReference>
<reference evidence="2" key="1">
    <citation type="journal article" date="2020" name="mSystems">
        <title>Genome- and Community-Level Interaction Insights into Carbon Utilization and Element Cycling Functions of Hydrothermarchaeota in Hydrothermal Sediment.</title>
        <authorList>
            <person name="Zhou Z."/>
            <person name="Liu Y."/>
            <person name="Xu W."/>
            <person name="Pan J."/>
            <person name="Luo Z.H."/>
            <person name="Li M."/>
        </authorList>
    </citation>
    <scope>NUCLEOTIDE SEQUENCE [LARGE SCALE GENOMIC DNA]</scope>
    <source>
        <strain evidence="2">SpSt-222</strain>
    </source>
</reference>
<dbReference type="AlphaFoldDB" id="A0A7C2B5D0"/>
<protein>
    <submittedName>
        <fullName evidence="2">MerR family transcriptional regulator</fullName>
    </submittedName>
</protein>
<gene>
    <name evidence="2" type="ORF">ENP47_01960</name>
</gene>